<name>A0A6G7YRG3_9SPHN</name>
<accession>A0A6G7YRG3</accession>
<evidence type="ECO:0000259" key="3">
    <source>
        <dbReference type="Pfam" id="PF16586"/>
    </source>
</evidence>
<dbReference type="Gene3D" id="2.60.40.10">
    <property type="entry name" value="Immunoglobulins"/>
    <property type="match status" value="1"/>
</dbReference>
<dbReference type="PANTHER" id="PTHR37836">
    <property type="entry name" value="LMO1036 PROTEIN"/>
    <property type="match status" value="1"/>
</dbReference>
<reference evidence="4 5" key="1">
    <citation type="submission" date="2020-03" db="EMBL/GenBank/DDBJ databases">
        <title>Sphingomonas sp. nov., isolated from fish.</title>
        <authorList>
            <person name="Hyun D.-W."/>
            <person name="Bae J.-W."/>
        </authorList>
    </citation>
    <scope>NUCLEOTIDE SEQUENCE [LARGE SCALE GENOMIC DNA]</scope>
    <source>
        <strain evidence="4 5">HDW15B</strain>
    </source>
</reference>
<evidence type="ECO:0000313" key="5">
    <source>
        <dbReference type="Proteomes" id="UP000503222"/>
    </source>
</evidence>
<dbReference type="Pfam" id="PF13204">
    <property type="entry name" value="Apiosidase"/>
    <property type="match status" value="1"/>
</dbReference>
<dbReference type="AlphaFoldDB" id="A0A6G7YRG3"/>
<evidence type="ECO:0000259" key="2">
    <source>
        <dbReference type="Pfam" id="PF13204"/>
    </source>
</evidence>
<dbReference type="Pfam" id="PF16586">
    <property type="entry name" value="DUF5060"/>
    <property type="match status" value="1"/>
</dbReference>
<dbReference type="InterPro" id="IPR032260">
    <property type="entry name" value="DUF5060"/>
</dbReference>
<dbReference type="EMBL" id="CP049869">
    <property type="protein sequence ID" value="QIK79330.1"/>
    <property type="molecule type" value="Genomic_DNA"/>
</dbReference>
<protein>
    <submittedName>
        <fullName evidence="4">DUF4038 domain-containing protein</fullName>
    </submittedName>
</protein>
<dbReference type="InterPro" id="IPR013783">
    <property type="entry name" value="Ig-like_fold"/>
</dbReference>
<keyword evidence="1" id="KW-0732">Signal</keyword>
<dbReference type="PANTHER" id="PTHR37836:SF2">
    <property type="entry name" value="DUF4038 DOMAIN-CONTAINING PROTEIN"/>
    <property type="match status" value="1"/>
</dbReference>
<dbReference type="RefSeq" id="WP_166411718.1">
    <property type="nucleotide sequence ID" value="NZ_CP049869.1"/>
</dbReference>
<gene>
    <name evidence="4" type="ORF">G7077_10870</name>
</gene>
<feature type="chain" id="PRO_5026119176" evidence="1">
    <location>
        <begin position="23"/>
        <end position="634"/>
    </location>
</feature>
<dbReference type="Gene3D" id="3.20.20.80">
    <property type="entry name" value="Glycosidases"/>
    <property type="match status" value="1"/>
</dbReference>
<organism evidence="4 5">
    <name type="scientific">Sphingomonas piscis</name>
    <dbReference type="NCBI Taxonomy" id="2714943"/>
    <lineage>
        <taxon>Bacteria</taxon>
        <taxon>Pseudomonadati</taxon>
        <taxon>Pseudomonadota</taxon>
        <taxon>Alphaproteobacteria</taxon>
        <taxon>Sphingomonadales</taxon>
        <taxon>Sphingomonadaceae</taxon>
        <taxon>Sphingomonas</taxon>
    </lineage>
</organism>
<sequence length="634" mass="70611">MRVRLIAFLCLILGLVASPAAAARLQSGEVHVWEVQEITFEAARDYPNPYKDVDLWIELQGPGFSKKVWGYWDGGRTYKVRFVASAPGEWRWKAASNKADAGLAGGNGVLKAVAWTAEEIAANPNRRGFVRASGNGHALNYADGSPYFLVGDTWLAASTWRLPFKGVQPAADYVPAEGISFEEAVTWRKRQGFNSVSFIAAFPNWAADAHGATYANKDGVYLRNAWEKFGHWAPSAKISTADGALTTGKDMHDEAGNRPFEVFANREGLANFDRLNPAYFRSLDKKMRYLSEEGFVPFFEPIRRDNAPSWKRYFDFNESYARFIQYLIARYGAYNMVFSGIHLDWIPKDFSLTADEFNAALTYHHKKYGPMPFGQPFTTLIDRSTYKVFGHGQQAPWLSMHTVGNNPRNHAIYASIEELFRLSPAMPAANLEPYYTGWNHSINRPGGETPAENSPRDNYFARAMMYGSVLSGGLAGHVHGTAAYDLTSTGEPAGWRPHIWTALNYQSGGQMRHLKSFILSEGARYQQLQLASGDIAPRSIPNALDDGLDGWSFLMRTPDKGFALAYFENKALRPQLKGFAPGVRYQWNWFDPRSGRWHAPLSVRSDAAGVLAAPPFPEGAAQANGDIAAKILIR</sequence>
<feature type="domain" description="DUF5060" evidence="3">
    <location>
        <begin position="29"/>
        <end position="97"/>
    </location>
</feature>
<evidence type="ECO:0000256" key="1">
    <source>
        <dbReference type="SAM" id="SignalP"/>
    </source>
</evidence>
<dbReference type="KEGG" id="spii:G7077_10870"/>
<dbReference type="Proteomes" id="UP000503222">
    <property type="component" value="Chromosome"/>
</dbReference>
<keyword evidence="5" id="KW-1185">Reference proteome</keyword>
<feature type="domain" description="Apiosidase-like catalytic" evidence="2">
    <location>
        <begin position="135"/>
        <end position="520"/>
    </location>
</feature>
<evidence type="ECO:0000313" key="4">
    <source>
        <dbReference type="EMBL" id="QIK79330.1"/>
    </source>
</evidence>
<proteinExistence type="predicted"/>
<feature type="signal peptide" evidence="1">
    <location>
        <begin position="1"/>
        <end position="22"/>
    </location>
</feature>
<dbReference type="InterPro" id="IPR025277">
    <property type="entry name" value="Apiosidase-like_cat_dom"/>
</dbReference>